<comment type="caution">
    <text evidence="1">The sequence shown here is derived from an EMBL/GenBank/DDBJ whole genome shotgun (WGS) entry which is preliminary data.</text>
</comment>
<gene>
    <name evidence="1" type="ORF">HNR31_001610</name>
</gene>
<organism evidence="1 2">
    <name type="scientific">Thermaerobacillus caldiproteolyticus</name>
    <dbReference type="NCBI Taxonomy" id="247480"/>
    <lineage>
        <taxon>Bacteria</taxon>
        <taxon>Bacillati</taxon>
        <taxon>Bacillota</taxon>
        <taxon>Bacilli</taxon>
        <taxon>Bacillales</taxon>
        <taxon>Anoxybacillaceae</taxon>
        <taxon>Thermaerobacillus</taxon>
    </lineage>
</organism>
<dbReference type="SUPFAM" id="SSF51645">
    <property type="entry name" value="Malate synthase G"/>
    <property type="match status" value="1"/>
</dbReference>
<dbReference type="InterPro" id="IPR046363">
    <property type="entry name" value="MS_N_TIM-barrel_dom"/>
</dbReference>
<keyword evidence="2" id="KW-1185">Reference proteome</keyword>
<dbReference type="InterPro" id="IPR011076">
    <property type="entry name" value="Malate_synth_sf"/>
</dbReference>
<reference evidence="1 2" key="1">
    <citation type="submission" date="2020-07" db="EMBL/GenBank/DDBJ databases">
        <title>Genomic Encyclopedia of Type Strains, Phase IV (KMG-IV): sequencing the most valuable type-strain genomes for metagenomic binning, comparative biology and taxonomic classification.</title>
        <authorList>
            <person name="Goeker M."/>
        </authorList>
    </citation>
    <scope>NUCLEOTIDE SEQUENCE [LARGE SCALE GENOMIC DNA]</scope>
    <source>
        <strain evidence="1 2">DSM 15730</strain>
    </source>
</reference>
<dbReference type="EMBL" id="JACDUT010000004">
    <property type="protein sequence ID" value="MBA2874839.1"/>
    <property type="molecule type" value="Genomic_DNA"/>
</dbReference>
<dbReference type="Gene3D" id="3.20.20.360">
    <property type="entry name" value="Malate synthase, domain 3"/>
    <property type="match status" value="1"/>
</dbReference>
<dbReference type="AlphaFoldDB" id="A0A7W0C058"/>
<dbReference type="Proteomes" id="UP000523087">
    <property type="component" value="Unassembled WGS sequence"/>
</dbReference>
<evidence type="ECO:0000313" key="2">
    <source>
        <dbReference type="Proteomes" id="UP000523087"/>
    </source>
</evidence>
<protein>
    <submittedName>
        <fullName evidence="1">Uncharacterized protein</fullName>
    </submittedName>
</protein>
<evidence type="ECO:0000313" key="1">
    <source>
        <dbReference type="EMBL" id="MBA2874839.1"/>
    </source>
</evidence>
<sequence>MESDLETRFWNDESAVLIETILAALGADEILYELREHSAGGTAGAEIIFLAISHGSAIKEATSCLKNLC</sequence>
<dbReference type="GO" id="GO:0003824">
    <property type="term" value="F:catalytic activity"/>
    <property type="evidence" value="ECO:0007669"/>
    <property type="project" value="InterPro"/>
</dbReference>
<proteinExistence type="predicted"/>
<accession>A0A7W0C058</accession>
<name>A0A7W0C058_9BACL</name>